<gene>
    <name evidence="1" type="ORF">GUITHDRAFT_103575</name>
</gene>
<dbReference type="GeneID" id="17307636"/>
<name>L1JSD0_GUITC</name>
<protein>
    <submittedName>
        <fullName evidence="1 2">Uncharacterized protein</fullName>
    </submittedName>
</protein>
<reference evidence="1 3" key="1">
    <citation type="journal article" date="2012" name="Nature">
        <title>Algal genomes reveal evolutionary mosaicism and the fate of nucleomorphs.</title>
        <authorList>
            <consortium name="DOE Joint Genome Institute"/>
            <person name="Curtis B.A."/>
            <person name="Tanifuji G."/>
            <person name="Burki F."/>
            <person name="Gruber A."/>
            <person name="Irimia M."/>
            <person name="Maruyama S."/>
            <person name="Arias M.C."/>
            <person name="Ball S.G."/>
            <person name="Gile G.H."/>
            <person name="Hirakawa Y."/>
            <person name="Hopkins J.F."/>
            <person name="Kuo A."/>
            <person name="Rensing S.A."/>
            <person name="Schmutz J."/>
            <person name="Symeonidi A."/>
            <person name="Elias M."/>
            <person name="Eveleigh R.J."/>
            <person name="Herman E.K."/>
            <person name="Klute M.J."/>
            <person name="Nakayama T."/>
            <person name="Obornik M."/>
            <person name="Reyes-Prieto A."/>
            <person name="Armbrust E.V."/>
            <person name="Aves S.J."/>
            <person name="Beiko R.G."/>
            <person name="Coutinho P."/>
            <person name="Dacks J.B."/>
            <person name="Durnford D.G."/>
            <person name="Fast N.M."/>
            <person name="Green B.R."/>
            <person name="Grisdale C.J."/>
            <person name="Hempel F."/>
            <person name="Henrissat B."/>
            <person name="Hoppner M.P."/>
            <person name="Ishida K."/>
            <person name="Kim E."/>
            <person name="Koreny L."/>
            <person name="Kroth P.G."/>
            <person name="Liu Y."/>
            <person name="Malik S.B."/>
            <person name="Maier U.G."/>
            <person name="McRose D."/>
            <person name="Mock T."/>
            <person name="Neilson J.A."/>
            <person name="Onodera N.T."/>
            <person name="Poole A.M."/>
            <person name="Pritham E.J."/>
            <person name="Richards T.A."/>
            <person name="Rocap G."/>
            <person name="Roy S.W."/>
            <person name="Sarai C."/>
            <person name="Schaack S."/>
            <person name="Shirato S."/>
            <person name="Slamovits C.H."/>
            <person name="Spencer D.F."/>
            <person name="Suzuki S."/>
            <person name="Worden A.Z."/>
            <person name="Zauner S."/>
            <person name="Barry K."/>
            <person name="Bell C."/>
            <person name="Bharti A.K."/>
            <person name="Crow J.A."/>
            <person name="Grimwood J."/>
            <person name="Kramer R."/>
            <person name="Lindquist E."/>
            <person name="Lucas S."/>
            <person name="Salamov A."/>
            <person name="McFadden G.I."/>
            <person name="Lane C.E."/>
            <person name="Keeling P.J."/>
            <person name="Gray M.W."/>
            <person name="Grigoriev I.V."/>
            <person name="Archibald J.M."/>
        </authorList>
    </citation>
    <scope>NUCLEOTIDE SEQUENCE</scope>
    <source>
        <strain evidence="1 3">CCMP2712</strain>
    </source>
</reference>
<dbReference type="PaxDb" id="55529-EKX50988"/>
<dbReference type="EMBL" id="JH992977">
    <property type="protein sequence ID" value="EKX50988.1"/>
    <property type="molecule type" value="Genomic_DNA"/>
</dbReference>
<evidence type="ECO:0000313" key="1">
    <source>
        <dbReference type="EMBL" id="EKX50988.1"/>
    </source>
</evidence>
<dbReference type="Proteomes" id="UP000011087">
    <property type="component" value="Unassembled WGS sequence"/>
</dbReference>
<evidence type="ECO:0000313" key="3">
    <source>
        <dbReference type="Proteomes" id="UP000011087"/>
    </source>
</evidence>
<accession>L1JSD0</accession>
<dbReference type="RefSeq" id="XP_005837968.1">
    <property type="nucleotide sequence ID" value="XM_005837911.1"/>
</dbReference>
<keyword evidence="3" id="KW-1185">Reference proteome</keyword>
<proteinExistence type="predicted"/>
<reference evidence="3" key="2">
    <citation type="submission" date="2012-11" db="EMBL/GenBank/DDBJ databases">
        <authorList>
            <person name="Kuo A."/>
            <person name="Curtis B.A."/>
            <person name="Tanifuji G."/>
            <person name="Burki F."/>
            <person name="Gruber A."/>
            <person name="Irimia M."/>
            <person name="Maruyama S."/>
            <person name="Arias M.C."/>
            <person name="Ball S.G."/>
            <person name="Gile G.H."/>
            <person name="Hirakawa Y."/>
            <person name="Hopkins J.F."/>
            <person name="Rensing S.A."/>
            <person name="Schmutz J."/>
            <person name="Symeonidi A."/>
            <person name="Elias M."/>
            <person name="Eveleigh R.J."/>
            <person name="Herman E.K."/>
            <person name="Klute M.J."/>
            <person name="Nakayama T."/>
            <person name="Obornik M."/>
            <person name="Reyes-Prieto A."/>
            <person name="Armbrust E.V."/>
            <person name="Aves S.J."/>
            <person name="Beiko R.G."/>
            <person name="Coutinho P."/>
            <person name="Dacks J.B."/>
            <person name="Durnford D.G."/>
            <person name="Fast N.M."/>
            <person name="Green B.R."/>
            <person name="Grisdale C."/>
            <person name="Hempe F."/>
            <person name="Henrissat B."/>
            <person name="Hoppner M.P."/>
            <person name="Ishida K.-I."/>
            <person name="Kim E."/>
            <person name="Koreny L."/>
            <person name="Kroth P.G."/>
            <person name="Liu Y."/>
            <person name="Malik S.-B."/>
            <person name="Maier U.G."/>
            <person name="McRose D."/>
            <person name="Mock T."/>
            <person name="Neilson J.A."/>
            <person name="Onodera N.T."/>
            <person name="Poole A.M."/>
            <person name="Pritham E.J."/>
            <person name="Richards T.A."/>
            <person name="Rocap G."/>
            <person name="Roy S.W."/>
            <person name="Sarai C."/>
            <person name="Schaack S."/>
            <person name="Shirato S."/>
            <person name="Slamovits C.H."/>
            <person name="Spencer D.F."/>
            <person name="Suzuki S."/>
            <person name="Worden A.Z."/>
            <person name="Zauner S."/>
            <person name="Barry K."/>
            <person name="Bell C."/>
            <person name="Bharti A.K."/>
            <person name="Crow J.A."/>
            <person name="Grimwood J."/>
            <person name="Kramer R."/>
            <person name="Lindquist E."/>
            <person name="Lucas S."/>
            <person name="Salamov A."/>
            <person name="McFadden G.I."/>
            <person name="Lane C.E."/>
            <person name="Keeling P.J."/>
            <person name="Gray M.W."/>
            <person name="Grigoriev I.V."/>
            <person name="Archibald J.M."/>
        </authorList>
    </citation>
    <scope>NUCLEOTIDE SEQUENCE</scope>
    <source>
        <strain evidence="3">CCMP2712</strain>
    </source>
</reference>
<dbReference type="InterPro" id="IPR009072">
    <property type="entry name" value="Histone-fold"/>
</dbReference>
<dbReference type="HOGENOM" id="CLU_1075383_0_0_1"/>
<dbReference type="AlphaFoldDB" id="L1JSD0"/>
<dbReference type="EnsemblProtists" id="EKX50988">
    <property type="protein sequence ID" value="EKX50988"/>
    <property type="gene ID" value="GUITHDRAFT_103575"/>
</dbReference>
<organism evidence="1">
    <name type="scientific">Guillardia theta (strain CCMP2712)</name>
    <name type="common">Cryptophyte</name>
    <dbReference type="NCBI Taxonomy" id="905079"/>
    <lineage>
        <taxon>Eukaryota</taxon>
        <taxon>Cryptophyceae</taxon>
        <taxon>Pyrenomonadales</taxon>
        <taxon>Geminigeraceae</taxon>
        <taxon>Guillardia</taxon>
    </lineage>
</organism>
<evidence type="ECO:0000313" key="2">
    <source>
        <dbReference type="EnsemblProtists" id="EKX50988"/>
    </source>
</evidence>
<dbReference type="GO" id="GO:0046982">
    <property type="term" value="F:protein heterodimerization activity"/>
    <property type="evidence" value="ECO:0007669"/>
    <property type="project" value="InterPro"/>
</dbReference>
<dbReference type="SUPFAM" id="SSF47113">
    <property type="entry name" value="Histone-fold"/>
    <property type="match status" value="1"/>
</dbReference>
<dbReference type="KEGG" id="gtt:GUITHDRAFT_103575"/>
<reference evidence="2" key="3">
    <citation type="submission" date="2016-03" db="UniProtKB">
        <authorList>
            <consortium name="EnsemblProtists"/>
        </authorList>
    </citation>
    <scope>IDENTIFICATION</scope>
</reference>
<sequence>MLRGQENDSIGRTSIATTSIDLYVALDVCKSYILEEIFSQLKENQKPITRSNVKETIMRDESLRVAFFEDVLGKPKDFKIKSKAYANKSAQGTTKAMYEVMLQRYLNHNTKVSKEAYASITGQLKSYMDRVMRAVLDIRKNSITLKDCLESLHRTNLAVAMAFNYITEYHNNKTAKEILDAFEPKTPCEIVVGCINEIVLQYAPKKKLDDDSMRLMHAVFEAYIANILVESSMLVTLQKKKTIKIEHYTWRVAMVTHKP</sequence>